<dbReference type="Pfam" id="PF00085">
    <property type="entry name" value="Thioredoxin"/>
    <property type="match status" value="3"/>
</dbReference>
<dbReference type="InterPro" id="IPR036249">
    <property type="entry name" value="Thioredoxin-like_sf"/>
</dbReference>
<dbReference type="PANTHER" id="PTHR45672">
    <property type="entry name" value="PROTEIN DISULFIDE-ISOMERASE C17H9.14C-RELATED"/>
    <property type="match status" value="1"/>
</dbReference>
<proteinExistence type="inferred from homology"/>
<evidence type="ECO:0000256" key="1">
    <source>
        <dbReference type="ARBA" id="ARBA00006347"/>
    </source>
</evidence>
<dbReference type="InterPro" id="IPR017937">
    <property type="entry name" value="Thioredoxin_CS"/>
</dbReference>
<gene>
    <name evidence="6" type="ORF">BB558_002751</name>
</gene>
<reference evidence="6 7" key="1">
    <citation type="journal article" date="2018" name="MBio">
        <title>Comparative Genomics Reveals the Core Gene Toolbox for the Fungus-Insect Symbiosis.</title>
        <authorList>
            <person name="Wang Y."/>
            <person name="Stata M."/>
            <person name="Wang W."/>
            <person name="Stajich J.E."/>
            <person name="White M.M."/>
            <person name="Moncalvo J.M."/>
        </authorList>
    </citation>
    <scope>NUCLEOTIDE SEQUENCE [LARGE SCALE GENOMIC DNA]</scope>
    <source>
        <strain evidence="6 7">AUS-126-30</strain>
    </source>
</reference>
<dbReference type="EMBL" id="MBFU01000214">
    <property type="protein sequence ID" value="PWA01151.1"/>
    <property type="molecule type" value="Genomic_DNA"/>
</dbReference>
<feature type="domain" description="Thioredoxin" evidence="5">
    <location>
        <begin position="354"/>
        <end position="474"/>
    </location>
</feature>
<dbReference type="AlphaFoldDB" id="A0A2U1J7V7"/>
<evidence type="ECO:0000256" key="3">
    <source>
        <dbReference type="SAM" id="MobiDB-lite"/>
    </source>
</evidence>
<dbReference type="GO" id="GO:0003756">
    <property type="term" value="F:protein disulfide isomerase activity"/>
    <property type="evidence" value="ECO:0007669"/>
    <property type="project" value="TreeGrafter"/>
</dbReference>
<dbReference type="PROSITE" id="PS00194">
    <property type="entry name" value="THIOREDOXIN_1"/>
    <property type="match status" value="1"/>
</dbReference>
<dbReference type="GO" id="GO:0006457">
    <property type="term" value="P:protein folding"/>
    <property type="evidence" value="ECO:0007669"/>
    <property type="project" value="TreeGrafter"/>
</dbReference>
<organism evidence="6 7">
    <name type="scientific">Smittium angustum</name>
    <dbReference type="NCBI Taxonomy" id="133377"/>
    <lineage>
        <taxon>Eukaryota</taxon>
        <taxon>Fungi</taxon>
        <taxon>Fungi incertae sedis</taxon>
        <taxon>Zoopagomycota</taxon>
        <taxon>Kickxellomycotina</taxon>
        <taxon>Harpellomycetes</taxon>
        <taxon>Harpellales</taxon>
        <taxon>Legeriomycetaceae</taxon>
        <taxon>Smittium</taxon>
    </lineage>
</organism>
<feature type="chain" id="PRO_5015476959" description="Thioredoxin domain-containing protein" evidence="4">
    <location>
        <begin position="24"/>
        <end position="783"/>
    </location>
</feature>
<feature type="region of interest" description="Disordered" evidence="3">
    <location>
        <begin position="302"/>
        <end position="324"/>
    </location>
</feature>
<protein>
    <recommendedName>
        <fullName evidence="5">Thioredoxin domain-containing protein</fullName>
    </recommendedName>
</protein>
<accession>A0A2U1J7V7</accession>
<dbReference type="SUPFAM" id="SSF52833">
    <property type="entry name" value="Thioredoxin-like"/>
    <property type="match status" value="3"/>
</dbReference>
<evidence type="ECO:0000313" key="6">
    <source>
        <dbReference type="EMBL" id="PWA01151.1"/>
    </source>
</evidence>
<dbReference type="GO" id="GO:0005783">
    <property type="term" value="C:endoplasmic reticulum"/>
    <property type="evidence" value="ECO:0007669"/>
    <property type="project" value="TreeGrafter"/>
</dbReference>
<dbReference type="Gene3D" id="3.40.30.10">
    <property type="entry name" value="Glutaredoxin"/>
    <property type="match status" value="3"/>
</dbReference>
<dbReference type="PANTHER" id="PTHR45672:SF3">
    <property type="entry name" value="THIOREDOXIN DOMAIN-CONTAINING PROTEIN 5"/>
    <property type="match status" value="1"/>
</dbReference>
<evidence type="ECO:0000259" key="5">
    <source>
        <dbReference type="PROSITE" id="PS51352"/>
    </source>
</evidence>
<dbReference type="PROSITE" id="PS51352">
    <property type="entry name" value="THIOREDOXIN_2"/>
    <property type="match status" value="2"/>
</dbReference>
<feature type="signal peptide" evidence="4">
    <location>
        <begin position="1"/>
        <end position="23"/>
    </location>
</feature>
<dbReference type="CDD" id="cd02961">
    <property type="entry name" value="PDI_a_family"/>
    <property type="match status" value="2"/>
</dbReference>
<comment type="caution">
    <text evidence="6">The sequence shown here is derived from an EMBL/GenBank/DDBJ whole genome shotgun (WGS) entry which is preliminary data.</text>
</comment>
<keyword evidence="2 4" id="KW-0732">Signal</keyword>
<dbReference type="InterPro" id="IPR051063">
    <property type="entry name" value="PDI"/>
</dbReference>
<evidence type="ECO:0000256" key="4">
    <source>
        <dbReference type="SAM" id="SignalP"/>
    </source>
</evidence>
<evidence type="ECO:0000256" key="2">
    <source>
        <dbReference type="ARBA" id="ARBA00022729"/>
    </source>
</evidence>
<sequence length="783" mass="88490">MKFIHIPKIIAVFSGILFLSIEGSDNNSDNLSKREIIVHKNNGLSFGQTRPLILNNDQKPSLKNNNVLKKRAQDENPDNSIVILTGDTFKDQTSTGKWLVKFFSPSCGACKMLQPIWLEVAKDYTISDESKKAKGIKFGSVNCLENYAFCTIEKIESWPTVRSIQNGEILDNLIGAVAKKRFNDFTEDVILTTQNFDEKVKQGIWFIKFYSPNCVHCKKLAPIWTEVTNEFAPLLNKKNIFLGEFNCQSDPKKCSDLKIPGYPTINSYNNGVLIEECESQAKEGLIDYIKGLESKFGNLGKEENKKEPAIPTENKKEPAIPNGNQKDAAIPNENKQEHEAPIVANKPVAKVSFREEMTQLPLWNMENVNGGVVGLGDVDYNKKTKESIWLINFYVPGCAGCDKLDKELEMLSKNSKNEVNIGKVNCNVYKMLCNDLHIEQFPTIRLVDKDYHIDYLKNEKTSNGLGYFLAEMGVSSKNINKYTSLNDLEDSLIDTRGYNDKKEGFMFVFIDANSEKADLPHGLPSGEAVPLAYAKLASVYSFNKNQFYLVKDDNLKVQLYNQVNKEKIQSAKEVKTPLVVAINRGHATKYPESIDSIKELAEWMCKSVKSFYETRVTTIDTENSDRFLKESDYLVLAVTNGESGNKHNDVIRAMTDSQAEFELQFSDDINFKGKNVKFGVLDAKKWDKYILRVFKLSANNIPAILVLEPKKNLYYIIKNISPFAQVKPQTSPFSLKTSILSALQFVPTFIANDHPDNIYVTRLLTSSKFMSKTKEFAFALSDT</sequence>
<evidence type="ECO:0000313" key="7">
    <source>
        <dbReference type="Proteomes" id="UP000245591"/>
    </source>
</evidence>
<comment type="similarity">
    <text evidence="1">Belongs to the protein disulfide isomerase family.</text>
</comment>
<feature type="domain" description="Thioredoxin" evidence="5">
    <location>
        <begin position="176"/>
        <end position="294"/>
    </location>
</feature>
<feature type="compositionally biased region" description="Basic and acidic residues" evidence="3">
    <location>
        <begin position="302"/>
        <end position="318"/>
    </location>
</feature>
<dbReference type="Proteomes" id="UP000245591">
    <property type="component" value="Unassembled WGS sequence"/>
</dbReference>
<keyword evidence="7" id="KW-1185">Reference proteome</keyword>
<dbReference type="InterPro" id="IPR013766">
    <property type="entry name" value="Thioredoxin_domain"/>
</dbReference>
<name>A0A2U1J7V7_SMIAN</name>